<dbReference type="EMBL" id="BMNQ01000037">
    <property type="protein sequence ID" value="GGK00668.1"/>
    <property type="molecule type" value="Genomic_DNA"/>
</dbReference>
<name>A0A917PYZ6_9BACI</name>
<dbReference type="AlphaFoldDB" id="A0A917PYZ6"/>
<dbReference type="SUPFAM" id="SSF52794">
    <property type="entry name" value="PTS system IIB component-like"/>
    <property type="match status" value="1"/>
</dbReference>
<dbReference type="RefSeq" id="WP_188633307.1">
    <property type="nucleotide sequence ID" value="NZ_BMNQ01000037.1"/>
</dbReference>
<dbReference type="InterPro" id="IPR003501">
    <property type="entry name" value="PTS_EIIB_2/3"/>
</dbReference>
<comment type="caution">
    <text evidence="3">The sequence shown here is derived from an EMBL/GenBank/DDBJ whole genome shotgun (WGS) entry which is preliminary data.</text>
</comment>
<dbReference type="Gene3D" id="3.40.50.2300">
    <property type="match status" value="1"/>
</dbReference>
<sequence length="95" mass="9896">MQKSIYVCCGTGIATSTVIAKKVGQALKDNGIQHKISQGTVANAPTFVQTNKPDAIVSSADVNGNVGETPVISGRPFLTGIKKNEAIDELLNALK</sequence>
<accession>A0A917PYZ6</accession>
<evidence type="ECO:0000259" key="2">
    <source>
        <dbReference type="PROSITE" id="PS51099"/>
    </source>
</evidence>
<dbReference type="Pfam" id="PF02302">
    <property type="entry name" value="PTS_IIB"/>
    <property type="match status" value="1"/>
</dbReference>
<dbReference type="PROSITE" id="PS51099">
    <property type="entry name" value="PTS_EIIB_TYPE_2"/>
    <property type="match status" value="1"/>
</dbReference>
<gene>
    <name evidence="3" type="ORF">GCM10007063_23680</name>
</gene>
<proteinExistence type="predicted"/>
<evidence type="ECO:0000313" key="4">
    <source>
        <dbReference type="Proteomes" id="UP000658382"/>
    </source>
</evidence>
<dbReference type="CDD" id="cd05566">
    <property type="entry name" value="PTS_IIB_galactitol"/>
    <property type="match status" value="1"/>
</dbReference>
<evidence type="ECO:0000256" key="1">
    <source>
        <dbReference type="ARBA" id="ARBA00022679"/>
    </source>
</evidence>
<dbReference type="Proteomes" id="UP000658382">
    <property type="component" value="Unassembled WGS sequence"/>
</dbReference>
<reference evidence="3" key="2">
    <citation type="submission" date="2020-09" db="EMBL/GenBank/DDBJ databases">
        <authorList>
            <person name="Sun Q."/>
            <person name="Ohkuma M."/>
        </authorList>
    </citation>
    <scope>NUCLEOTIDE SEQUENCE</scope>
    <source>
        <strain evidence="3">JCM 12580</strain>
    </source>
</reference>
<dbReference type="GO" id="GO:0008982">
    <property type="term" value="F:protein-N(PI)-phosphohistidine-sugar phosphotransferase activity"/>
    <property type="evidence" value="ECO:0007669"/>
    <property type="project" value="InterPro"/>
</dbReference>
<organism evidence="3 4">
    <name type="scientific">Lentibacillus kapialis</name>
    <dbReference type="NCBI Taxonomy" id="340214"/>
    <lineage>
        <taxon>Bacteria</taxon>
        <taxon>Bacillati</taxon>
        <taxon>Bacillota</taxon>
        <taxon>Bacilli</taxon>
        <taxon>Bacillales</taxon>
        <taxon>Bacillaceae</taxon>
        <taxon>Lentibacillus</taxon>
    </lineage>
</organism>
<dbReference type="GO" id="GO:0009401">
    <property type="term" value="P:phosphoenolpyruvate-dependent sugar phosphotransferase system"/>
    <property type="evidence" value="ECO:0007669"/>
    <property type="project" value="InterPro"/>
</dbReference>
<keyword evidence="4" id="KW-1185">Reference proteome</keyword>
<dbReference type="InterPro" id="IPR013011">
    <property type="entry name" value="PTS_EIIB_2"/>
</dbReference>
<feature type="domain" description="PTS EIIB type-2" evidence="2">
    <location>
        <begin position="3"/>
        <end position="95"/>
    </location>
</feature>
<keyword evidence="1" id="KW-0808">Transferase</keyword>
<protein>
    <submittedName>
        <fullName evidence="3">PTS galactitol transporter subunit IIB</fullName>
    </submittedName>
</protein>
<evidence type="ECO:0000313" key="3">
    <source>
        <dbReference type="EMBL" id="GGK00668.1"/>
    </source>
</evidence>
<dbReference type="InterPro" id="IPR036095">
    <property type="entry name" value="PTS_EIIB-like_sf"/>
</dbReference>
<reference evidence="3" key="1">
    <citation type="journal article" date="2014" name="Int. J. Syst. Evol. Microbiol.">
        <title>Complete genome sequence of Corynebacterium casei LMG S-19264T (=DSM 44701T), isolated from a smear-ripened cheese.</title>
        <authorList>
            <consortium name="US DOE Joint Genome Institute (JGI-PGF)"/>
            <person name="Walter F."/>
            <person name="Albersmeier A."/>
            <person name="Kalinowski J."/>
            <person name="Ruckert C."/>
        </authorList>
    </citation>
    <scope>NUCLEOTIDE SEQUENCE</scope>
    <source>
        <strain evidence="3">JCM 12580</strain>
    </source>
</reference>